<comment type="caution">
    <text evidence="2">The sequence shown here is derived from an EMBL/GenBank/DDBJ whole genome shotgun (WGS) entry which is preliminary data.</text>
</comment>
<feature type="region of interest" description="Disordered" evidence="1">
    <location>
        <begin position="282"/>
        <end position="333"/>
    </location>
</feature>
<feature type="compositionally biased region" description="Basic and acidic residues" evidence="1">
    <location>
        <begin position="286"/>
        <end position="301"/>
    </location>
</feature>
<dbReference type="OrthoDB" id="5431013at2759"/>
<feature type="compositionally biased region" description="Basic and acidic residues" evidence="1">
    <location>
        <begin position="322"/>
        <end position="333"/>
    </location>
</feature>
<proteinExistence type="predicted"/>
<dbReference type="EMBL" id="JAPQKS010000007">
    <property type="protein sequence ID" value="KAJ5220280.1"/>
    <property type="molecule type" value="Genomic_DNA"/>
</dbReference>
<dbReference type="PANTHER" id="PTHR36167:SF4">
    <property type="entry name" value="FUNGAL N-TERMINAL DOMAIN-CONTAINING PROTEIN"/>
    <property type="match status" value="1"/>
</dbReference>
<keyword evidence="3" id="KW-1185">Reference proteome</keyword>
<dbReference type="Proteomes" id="UP001150941">
    <property type="component" value="Unassembled WGS sequence"/>
</dbReference>
<evidence type="ECO:0000313" key="3">
    <source>
        <dbReference type="Proteomes" id="UP001150941"/>
    </source>
</evidence>
<evidence type="ECO:0008006" key="4">
    <source>
        <dbReference type="Google" id="ProtNLM"/>
    </source>
</evidence>
<dbReference type="GO" id="GO:0006355">
    <property type="term" value="P:regulation of DNA-templated transcription"/>
    <property type="evidence" value="ECO:0007669"/>
    <property type="project" value="InterPro"/>
</dbReference>
<reference evidence="2" key="2">
    <citation type="journal article" date="2023" name="IMA Fungus">
        <title>Comparative genomic study of the Penicillium genus elucidates a diverse pangenome and 15 lateral gene transfer events.</title>
        <authorList>
            <person name="Petersen C."/>
            <person name="Sorensen T."/>
            <person name="Nielsen M.R."/>
            <person name="Sondergaard T.E."/>
            <person name="Sorensen J.L."/>
            <person name="Fitzpatrick D.A."/>
            <person name="Frisvad J.C."/>
            <person name="Nielsen K.L."/>
        </authorList>
    </citation>
    <scope>NUCLEOTIDE SEQUENCE</scope>
    <source>
        <strain evidence="2">IBT 19713</strain>
    </source>
</reference>
<dbReference type="InterPro" id="IPR039327">
    <property type="entry name" value="CON7-like"/>
</dbReference>
<dbReference type="GeneID" id="83206083"/>
<evidence type="ECO:0000256" key="1">
    <source>
        <dbReference type="SAM" id="MobiDB-lite"/>
    </source>
</evidence>
<feature type="region of interest" description="Disordered" evidence="1">
    <location>
        <begin position="408"/>
        <end position="479"/>
    </location>
</feature>
<dbReference type="RefSeq" id="XP_058327110.1">
    <property type="nucleotide sequence ID" value="XM_058478780.1"/>
</dbReference>
<reference evidence="2" key="1">
    <citation type="submission" date="2022-11" db="EMBL/GenBank/DDBJ databases">
        <authorList>
            <person name="Petersen C."/>
        </authorList>
    </citation>
    <scope>NUCLEOTIDE SEQUENCE</scope>
    <source>
        <strain evidence="2">IBT 19713</strain>
    </source>
</reference>
<evidence type="ECO:0000313" key="2">
    <source>
        <dbReference type="EMBL" id="KAJ5220280.1"/>
    </source>
</evidence>
<feature type="compositionally biased region" description="Polar residues" evidence="1">
    <location>
        <begin position="302"/>
        <end position="314"/>
    </location>
</feature>
<accession>A0A9W9TG67</accession>
<protein>
    <recommendedName>
        <fullName evidence="4">Fungal N-terminal domain-containing protein</fullName>
    </recommendedName>
</protein>
<name>A0A9W9TG67_9EURO</name>
<organism evidence="2 3">
    <name type="scientific">Penicillium chermesinum</name>
    <dbReference type="NCBI Taxonomy" id="63820"/>
    <lineage>
        <taxon>Eukaryota</taxon>
        <taxon>Fungi</taxon>
        <taxon>Dikarya</taxon>
        <taxon>Ascomycota</taxon>
        <taxon>Pezizomycotina</taxon>
        <taxon>Eurotiomycetes</taxon>
        <taxon>Eurotiomycetidae</taxon>
        <taxon>Eurotiales</taxon>
        <taxon>Aspergillaceae</taxon>
        <taxon>Penicillium</taxon>
    </lineage>
</organism>
<dbReference type="PANTHER" id="PTHR36167">
    <property type="entry name" value="C2H2 FINGER DOMAIN TRANSCRIPTION FACTOR (EUROFUNG)-RELATED"/>
    <property type="match status" value="1"/>
</dbReference>
<sequence>MSGLEAIGIVASILQIADLGAKVSVKLCSFYRTVKDANQSMQSLSSDVSLTCSILQELGKALEQDEQTKLCSPRAFDTAQDVLAECKTVFEGIDSAMEKQSQENARNAFLRRARKIGVAFMGPNLDLLKSNLERLKSTILLMLHVIMYARQLRQKVETSPRDDQRDLITTLMIEKKANDAKFKLLTKSIEAVDLDKGFQVFAVEAPSTPDPDQELEKYYSLVCKLLNEIDMYQDSLEKGRHFRMRTGILNLHSAEATILKHTHGNQSVGSYEEAFGLLSSANAKLPKGDKRDTEDDKKDNTKPPSSTPSRQPYDSTIRRPAGRVDEGHGDDVYHTRCESRTECGDETLIYHPADRANGGVSYHLESDYRVKRLVEPAISSESYEYYPRPIIVREPSVPVSGLVERQVARPRPLDSPRGRQRARSPFRQRLMATAELGSAPLAGPYEDMKASMTQNDPSKNEANDAPVEHAEEDCNGTPDISLDSLLLQWTTLSRGEIS</sequence>
<dbReference type="AlphaFoldDB" id="A0A9W9TG67"/>
<gene>
    <name evidence="2" type="ORF">N7468_009484</name>
</gene>
<feature type="compositionally biased region" description="Basic and acidic residues" evidence="1">
    <location>
        <begin position="458"/>
        <end position="469"/>
    </location>
</feature>